<sequence>MRSIVAGRSDGRITRRNTTTGDRTLTAKKKVRSHDCGALPIAFMFGLRFRVMKGVFLQQIALIHQPN</sequence>
<gene>
    <name evidence="2" type="ORF">PI95_034125</name>
</gene>
<evidence type="ECO:0000256" key="1">
    <source>
        <dbReference type="SAM" id="MobiDB-lite"/>
    </source>
</evidence>
<keyword evidence="3" id="KW-1185">Reference proteome</keyword>
<name>A0A846HMC6_9CYAN</name>
<dbReference type="Proteomes" id="UP000031549">
    <property type="component" value="Unassembled WGS sequence"/>
</dbReference>
<reference evidence="2 3" key="1">
    <citation type="journal article" date="2015" name="Genome Announc.">
        <title>Draft Genome Sequence of Cyanobacterium Hassallia byssoidea Strain VB512170, Isolated from Monuments in India.</title>
        <authorList>
            <person name="Singh D."/>
            <person name="Chandrababunaidu M.M."/>
            <person name="Panda A."/>
            <person name="Sen D."/>
            <person name="Bhattacharyya S."/>
            <person name="Adhikary S.P."/>
            <person name="Tripathy S."/>
        </authorList>
    </citation>
    <scope>NUCLEOTIDE SEQUENCE [LARGE SCALE GENOMIC DNA]</scope>
    <source>
        <strain evidence="2 3">VB512170</strain>
    </source>
</reference>
<comment type="caution">
    <text evidence="2">The sequence shown here is derived from an EMBL/GenBank/DDBJ whole genome shotgun (WGS) entry which is preliminary data.</text>
</comment>
<protein>
    <submittedName>
        <fullName evidence="2">Uncharacterized protein</fullName>
    </submittedName>
</protein>
<evidence type="ECO:0000313" key="2">
    <source>
        <dbReference type="EMBL" id="NEU77374.1"/>
    </source>
</evidence>
<accession>A0A846HMC6</accession>
<proteinExistence type="predicted"/>
<dbReference type="AlphaFoldDB" id="A0A846HMC6"/>
<dbReference type="RefSeq" id="WP_163519455.1">
    <property type="nucleotide sequence ID" value="NZ_JTCM02000186.1"/>
</dbReference>
<organism evidence="2 3">
    <name type="scientific">Hassallia byssoidea VB512170</name>
    <dbReference type="NCBI Taxonomy" id="1304833"/>
    <lineage>
        <taxon>Bacteria</taxon>
        <taxon>Bacillati</taxon>
        <taxon>Cyanobacteriota</taxon>
        <taxon>Cyanophyceae</taxon>
        <taxon>Nostocales</taxon>
        <taxon>Tolypothrichaceae</taxon>
        <taxon>Hassallia</taxon>
    </lineage>
</organism>
<evidence type="ECO:0000313" key="3">
    <source>
        <dbReference type="Proteomes" id="UP000031549"/>
    </source>
</evidence>
<feature type="region of interest" description="Disordered" evidence="1">
    <location>
        <begin position="1"/>
        <end position="22"/>
    </location>
</feature>
<dbReference type="EMBL" id="JTCM02000186">
    <property type="protein sequence ID" value="NEU77374.1"/>
    <property type="molecule type" value="Genomic_DNA"/>
</dbReference>